<accession>A0A420IB70</accession>
<dbReference type="Proteomes" id="UP000285405">
    <property type="component" value="Unassembled WGS sequence"/>
</dbReference>
<gene>
    <name evidence="1" type="ORF">GcC1_096008</name>
</gene>
<organism evidence="1 2">
    <name type="scientific">Golovinomyces cichoracearum</name>
    <dbReference type="NCBI Taxonomy" id="62708"/>
    <lineage>
        <taxon>Eukaryota</taxon>
        <taxon>Fungi</taxon>
        <taxon>Dikarya</taxon>
        <taxon>Ascomycota</taxon>
        <taxon>Pezizomycotina</taxon>
        <taxon>Leotiomycetes</taxon>
        <taxon>Erysiphales</taxon>
        <taxon>Erysiphaceae</taxon>
        <taxon>Golovinomyces</taxon>
    </lineage>
</organism>
<comment type="caution">
    <text evidence="1">The sequence shown here is derived from an EMBL/GenBank/DDBJ whole genome shotgun (WGS) entry which is preliminary data.</text>
</comment>
<name>A0A420IB70_9PEZI</name>
<dbReference type="AlphaFoldDB" id="A0A420IB70"/>
<dbReference type="EMBL" id="MCBR01009671">
    <property type="protein sequence ID" value="RKF71799.1"/>
    <property type="molecule type" value="Genomic_DNA"/>
</dbReference>
<reference evidence="1 2" key="1">
    <citation type="journal article" date="2018" name="BMC Genomics">
        <title>Comparative genome analyses reveal sequence features reflecting distinct modes of host-adaptation between dicot and monocot powdery mildew.</title>
        <authorList>
            <person name="Wu Y."/>
            <person name="Ma X."/>
            <person name="Pan Z."/>
            <person name="Kale S.D."/>
            <person name="Song Y."/>
            <person name="King H."/>
            <person name="Zhang Q."/>
            <person name="Presley C."/>
            <person name="Deng X."/>
            <person name="Wei C.I."/>
            <person name="Xiao S."/>
        </authorList>
    </citation>
    <scope>NUCLEOTIDE SEQUENCE [LARGE SCALE GENOMIC DNA]</scope>
    <source>
        <strain evidence="1">UCSC1</strain>
    </source>
</reference>
<evidence type="ECO:0000313" key="2">
    <source>
        <dbReference type="Proteomes" id="UP000285405"/>
    </source>
</evidence>
<feature type="non-terminal residue" evidence="1">
    <location>
        <position position="61"/>
    </location>
</feature>
<protein>
    <submittedName>
        <fullName evidence="1">Uncharacterized protein</fullName>
    </submittedName>
</protein>
<evidence type="ECO:0000313" key="1">
    <source>
        <dbReference type="EMBL" id="RKF71799.1"/>
    </source>
</evidence>
<proteinExistence type="predicted"/>
<sequence>MPKGIQSTSRQSEKDLIRQLKALPKYATKTYLDREHRIQEAISAYDDPTQYEISSLRIAAG</sequence>